<keyword evidence="2" id="KW-0472">Membrane</keyword>
<dbReference type="PANTHER" id="PTHR33939:SF1">
    <property type="entry name" value="DUF4371 DOMAIN-CONTAINING PROTEIN"/>
    <property type="match status" value="1"/>
</dbReference>
<dbReference type="Proteomes" id="UP000198287">
    <property type="component" value="Unassembled WGS sequence"/>
</dbReference>
<sequence>MAHIISSRVLAAILLQTLTNFEFGMSAIRIGSSLIIPDTTSEHLQPFENCTTMVFTPKNSKWNSFSNPTNGPIALLEYQEFTNLRRTKTIFPKFSIQVRRNPAPHCWTTFAILPEKSGLFSSDHNQEFMLQPYFVEANWQSQYFIWVTTIKIEVQKYLTDYHILEKLGLREILLVDLNNLMEGDNLLRIHYHNMHHIKTPSVKIEHSEPWYTIDCFPTNCKVSLHGHRRLASLTSLSGFFEFWIFQDVLAQDLRKVQPIHTLSPIMRITKHEVKRFAFIPYKIQLYSYVTCYKIRSRFDIFSAMTDPFDGKSWAVVATSFTLVVIILTALRTQVVSDGAFLIIGISLENSVLLSRINYKLTFLHGKHYSMGLHAIVGIWIILVGTLLVNWYKTWFTMDMIIRTKHQSPYQSLLDVEGMKILLPIFLLKDFSQDRESDTPSRSFYLELLVRFKEIAEQHSEHKRLIEYKETAKQLYKKLLRHFRIPDTNLTSVKARTFAEFCSLVESVDPSPYNKSEIQDFPVYPVNYDDRDSYGIVKRLSQCGKLALMDKKENIARLTTFLNDNDEKIRFVSGDGVSFFPEIRGWILFPVKRSYAEKRLQVMISSGILAHLEFLHKLWKPEKLLDHYANWKRPRVERASKVVGGNCEVPYLDSYYRICPTVSLIQSQLKEKKIGPPVSRNTLSRLLHRIGYRYNSINERDYLVEQPHLREWRRKFIQRLNVNKASSCPRPVVYLDESWINCNDTTKKGWMPKVMKTRRDKLSHTLRKKSGKGTRLIIPHAGTEHGFVPGALLIKNSKTTSEDYHQEMDGLQIWAANIRHCEGIANEYSIQDGFSPLPPSPGQIVISFYDSDTEDDDSDSDDGSSDLENSDVEDDNIQPSTTVPLPSI</sequence>
<feature type="compositionally biased region" description="Polar residues" evidence="1">
    <location>
        <begin position="876"/>
        <end position="887"/>
    </location>
</feature>
<comment type="caution">
    <text evidence="3">The sequence shown here is derived from an EMBL/GenBank/DDBJ whole genome shotgun (WGS) entry which is preliminary data.</text>
</comment>
<keyword evidence="2" id="KW-0812">Transmembrane</keyword>
<protein>
    <submittedName>
        <fullName evidence="3">Uncharacterized protein</fullName>
    </submittedName>
</protein>
<dbReference type="PANTHER" id="PTHR33939">
    <property type="entry name" value="PROTEIN CBG22215"/>
    <property type="match status" value="1"/>
</dbReference>
<reference evidence="3 4" key="1">
    <citation type="submission" date="2015-12" db="EMBL/GenBank/DDBJ databases">
        <title>The genome of Folsomia candida.</title>
        <authorList>
            <person name="Faddeeva A."/>
            <person name="Derks M.F."/>
            <person name="Anvar Y."/>
            <person name="Smit S."/>
            <person name="Van Straalen N."/>
            <person name="Roelofs D."/>
        </authorList>
    </citation>
    <scope>NUCLEOTIDE SEQUENCE [LARGE SCALE GENOMIC DNA]</scope>
    <source>
        <strain evidence="3 4">VU population</strain>
        <tissue evidence="3">Whole body</tissue>
    </source>
</reference>
<accession>A0A226DVK7</accession>
<dbReference type="InterPro" id="IPR036397">
    <property type="entry name" value="RNaseH_sf"/>
</dbReference>
<dbReference type="OrthoDB" id="2266637at2759"/>
<dbReference type="EMBL" id="LNIX01000012">
    <property type="protein sequence ID" value="OXA48246.1"/>
    <property type="molecule type" value="Genomic_DNA"/>
</dbReference>
<feature type="transmembrane region" description="Helical" evidence="2">
    <location>
        <begin position="370"/>
        <end position="391"/>
    </location>
</feature>
<evidence type="ECO:0000256" key="1">
    <source>
        <dbReference type="SAM" id="MobiDB-lite"/>
    </source>
</evidence>
<dbReference type="Gene3D" id="3.30.420.10">
    <property type="entry name" value="Ribonuclease H-like superfamily/Ribonuclease H"/>
    <property type="match status" value="1"/>
</dbReference>
<gene>
    <name evidence="3" type="ORF">Fcan01_17112</name>
</gene>
<feature type="transmembrane region" description="Helical" evidence="2">
    <location>
        <begin position="312"/>
        <end position="330"/>
    </location>
</feature>
<evidence type="ECO:0000313" key="3">
    <source>
        <dbReference type="EMBL" id="OXA48246.1"/>
    </source>
</evidence>
<dbReference type="GO" id="GO:0003676">
    <property type="term" value="F:nucleic acid binding"/>
    <property type="evidence" value="ECO:0007669"/>
    <property type="project" value="InterPro"/>
</dbReference>
<feature type="region of interest" description="Disordered" evidence="1">
    <location>
        <begin position="840"/>
        <end position="887"/>
    </location>
</feature>
<keyword evidence="4" id="KW-1185">Reference proteome</keyword>
<feature type="compositionally biased region" description="Acidic residues" evidence="1">
    <location>
        <begin position="850"/>
        <end position="875"/>
    </location>
</feature>
<evidence type="ECO:0000313" key="4">
    <source>
        <dbReference type="Proteomes" id="UP000198287"/>
    </source>
</evidence>
<dbReference type="AlphaFoldDB" id="A0A226DVK7"/>
<name>A0A226DVK7_FOLCA</name>
<proteinExistence type="predicted"/>
<evidence type="ECO:0000256" key="2">
    <source>
        <dbReference type="SAM" id="Phobius"/>
    </source>
</evidence>
<organism evidence="3 4">
    <name type="scientific">Folsomia candida</name>
    <name type="common">Springtail</name>
    <dbReference type="NCBI Taxonomy" id="158441"/>
    <lineage>
        <taxon>Eukaryota</taxon>
        <taxon>Metazoa</taxon>
        <taxon>Ecdysozoa</taxon>
        <taxon>Arthropoda</taxon>
        <taxon>Hexapoda</taxon>
        <taxon>Collembola</taxon>
        <taxon>Entomobryomorpha</taxon>
        <taxon>Isotomoidea</taxon>
        <taxon>Isotomidae</taxon>
        <taxon>Proisotominae</taxon>
        <taxon>Folsomia</taxon>
    </lineage>
</organism>
<feature type="transmembrane region" description="Helical" evidence="2">
    <location>
        <begin position="339"/>
        <end position="358"/>
    </location>
</feature>
<keyword evidence="2" id="KW-1133">Transmembrane helix</keyword>